<gene>
    <name evidence="2" type="ORF">MCOS_LOCUS8834</name>
</gene>
<sequence>MHEAGNGWAGVRTAVFSPGHPQKDTNGSAKHVAACVTSLPWLLPPPPPKNDAKLGSLRRVPPAASVGGGGH</sequence>
<name>A0A0R3UM70_MESCO</name>
<proteinExistence type="predicted"/>
<evidence type="ECO:0000256" key="1">
    <source>
        <dbReference type="SAM" id="MobiDB-lite"/>
    </source>
</evidence>
<feature type="region of interest" description="Disordered" evidence="1">
    <location>
        <begin position="1"/>
        <end position="71"/>
    </location>
</feature>
<reference evidence="2 3" key="2">
    <citation type="submission" date="2018-10" db="EMBL/GenBank/DDBJ databases">
        <authorList>
            <consortium name="Pathogen Informatics"/>
        </authorList>
    </citation>
    <scope>NUCLEOTIDE SEQUENCE [LARGE SCALE GENOMIC DNA]</scope>
</reference>
<evidence type="ECO:0000313" key="4">
    <source>
        <dbReference type="WBParaSite" id="MCOS_0000883301-mRNA-1"/>
    </source>
</evidence>
<dbReference type="EMBL" id="UXSR01005582">
    <property type="protein sequence ID" value="VDD82831.1"/>
    <property type="molecule type" value="Genomic_DNA"/>
</dbReference>
<accession>A0A0R3UM70</accession>
<dbReference type="WBParaSite" id="MCOS_0000883301-mRNA-1">
    <property type="protein sequence ID" value="MCOS_0000883301-mRNA-1"/>
    <property type="gene ID" value="MCOS_0000883301"/>
</dbReference>
<keyword evidence="3" id="KW-1185">Reference proteome</keyword>
<dbReference type="AlphaFoldDB" id="A0A0R3UM70"/>
<protein>
    <submittedName>
        <fullName evidence="2 4">Uncharacterized protein</fullName>
    </submittedName>
</protein>
<evidence type="ECO:0000313" key="2">
    <source>
        <dbReference type="EMBL" id="VDD82831.1"/>
    </source>
</evidence>
<organism evidence="4">
    <name type="scientific">Mesocestoides corti</name>
    <name type="common">Flatworm</name>
    <dbReference type="NCBI Taxonomy" id="53468"/>
    <lineage>
        <taxon>Eukaryota</taxon>
        <taxon>Metazoa</taxon>
        <taxon>Spiralia</taxon>
        <taxon>Lophotrochozoa</taxon>
        <taxon>Platyhelminthes</taxon>
        <taxon>Cestoda</taxon>
        <taxon>Eucestoda</taxon>
        <taxon>Cyclophyllidea</taxon>
        <taxon>Mesocestoididae</taxon>
        <taxon>Mesocestoides</taxon>
    </lineage>
</organism>
<dbReference type="Proteomes" id="UP000267029">
    <property type="component" value="Unassembled WGS sequence"/>
</dbReference>
<evidence type="ECO:0000313" key="3">
    <source>
        <dbReference type="Proteomes" id="UP000267029"/>
    </source>
</evidence>
<reference evidence="4" key="1">
    <citation type="submission" date="2017-02" db="UniProtKB">
        <authorList>
            <consortium name="WormBaseParasite"/>
        </authorList>
    </citation>
    <scope>IDENTIFICATION</scope>
</reference>